<evidence type="ECO:0000256" key="3">
    <source>
        <dbReference type="ARBA" id="ARBA00022989"/>
    </source>
</evidence>
<dbReference type="Pfam" id="PF01061">
    <property type="entry name" value="ABC2_membrane"/>
    <property type="match status" value="1"/>
</dbReference>
<keyword evidence="2 5" id="KW-0812">Transmembrane</keyword>
<dbReference type="RefSeq" id="WP_284253371.1">
    <property type="nucleotide sequence ID" value="NZ_BSVB01000001.1"/>
</dbReference>
<feature type="domain" description="ABC-2 type transporter transmembrane" evidence="6">
    <location>
        <begin position="17"/>
        <end position="63"/>
    </location>
</feature>
<evidence type="ECO:0000313" key="7">
    <source>
        <dbReference type="EMBL" id="GMA94447.1"/>
    </source>
</evidence>
<protein>
    <recommendedName>
        <fullName evidence="6">ABC-2 type transporter transmembrane domain-containing protein</fullName>
    </recommendedName>
</protein>
<comment type="caution">
    <text evidence="7">The sequence shown here is derived from an EMBL/GenBank/DDBJ whole genome shotgun (WGS) entry which is preliminary data.</text>
</comment>
<keyword evidence="3 5" id="KW-1133">Transmembrane helix</keyword>
<evidence type="ECO:0000256" key="4">
    <source>
        <dbReference type="ARBA" id="ARBA00023136"/>
    </source>
</evidence>
<feature type="transmembrane region" description="Helical" evidence="5">
    <location>
        <begin position="32"/>
        <end position="52"/>
    </location>
</feature>
<evidence type="ECO:0000256" key="2">
    <source>
        <dbReference type="ARBA" id="ARBA00022692"/>
    </source>
</evidence>
<evidence type="ECO:0000256" key="1">
    <source>
        <dbReference type="ARBA" id="ARBA00004141"/>
    </source>
</evidence>
<dbReference type="InterPro" id="IPR013525">
    <property type="entry name" value="ABC2_TM"/>
</dbReference>
<keyword evidence="8" id="KW-1185">Reference proteome</keyword>
<gene>
    <name evidence="7" type="ORF">GCM10025881_12710</name>
</gene>
<proteinExistence type="predicted"/>
<dbReference type="Proteomes" id="UP001157034">
    <property type="component" value="Unassembled WGS sequence"/>
</dbReference>
<comment type="subcellular location">
    <subcellularLocation>
        <location evidence="1">Membrane</location>
        <topology evidence="1">Multi-pass membrane protein</topology>
    </subcellularLocation>
</comment>
<sequence length="76" mass="8030">MSALAPSAVAASLSHTVLLTGRQLRAFARVPAYLVMNLVQPIIWLLLFGQLFRSVVQIPGFSGEATTSSSSRPGSS</sequence>
<name>A0ABQ6K3C6_9MICO</name>
<organism evidence="7 8">
    <name type="scientific">Pseudolysinimonas kribbensis</name>
    <dbReference type="NCBI Taxonomy" id="433641"/>
    <lineage>
        <taxon>Bacteria</taxon>
        <taxon>Bacillati</taxon>
        <taxon>Actinomycetota</taxon>
        <taxon>Actinomycetes</taxon>
        <taxon>Micrococcales</taxon>
        <taxon>Microbacteriaceae</taxon>
        <taxon>Pseudolysinimonas</taxon>
    </lineage>
</organism>
<evidence type="ECO:0000256" key="5">
    <source>
        <dbReference type="SAM" id="Phobius"/>
    </source>
</evidence>
<dbReference type="EMBL" id="BSVB01000001">
    <property type="protein sequence ID" value="GMA94447.1"/>
    <property type="molecule type" value="Genomic_DNA"/>
</dbReference>
<evidence type="ECO:0000313" key="8">
    <source>
        <dbReference type="Proteomes" id="UP001157034"/>
    </source>
</evidence>
<evidence type="ECO:0000259" key="6">
    <source>
        <dbReference type="Pfam" id="PF01061"/>
    </source>
</evidence>
<reference evidence="8" key="1">
    <citation type="journal article" date="2019" name="Int. J. Syst. Evol. Microbiol.">
        <title>The Global Catalogue of Microorganisms (GCM) 10K type strain sequencing project: providing services to taxonomists for standard genome sequencing and annotation.</title>
        <authorList>
            <consortium name="The Broad Institute Genomics Platform"/>
            <consortium name="The Broad Institute Genome Sequencing Center for Infectious Disease"/>
            <person name="Wu L."/>
            <person name="Ma J."/>
        </authorList>
    </citation>
    <scope>NUCLEOTIDE SEQUENCE [LARGE SCALE GENOMIC DNA]</scope>
    <source>
        <strain evidence="8">NBRC 108894</strain>
    </source>
</reference>
<keyword evidence="4 5" id="KW-0472">Membrane</keyword>
<accession>A0ABQ6K3C6</accession>